<evidence type="ECO:0000313" key="2">
    <source>
        <dbReference type="EnsemblPlants" id="Kaladp0093s0157.1.v1.1"/>
    </source>
</evidence>
<dbReference type="InterPro" id="IPR002716">
    <property type="entry name" value="PIN_dom"/>
</dbReference>
<keyword evidence="3" id="KW-1185">Reference proteome</keyword>
<dbReference type="PANTHER" id="PTHR22593:SF8">
    <property type="entry name" value="FHA DOMAIN-CONTAINING PROTEIN PS1"/>
    <property type="match status" value="1"/>
</dbReference>
<dbReference type="AlphaFoldDB" id="A0A7N0UZV8"/>
<dbReference type="Pfam" id="PF13638">
    <property type="entry name" value="PIN_4"/>
    <property type="match status" value="1"/>
</dbReference>
<dbReference type="Gene3D" id="3.40.50.1010">
    <property type="entry name" value="5'-nuclease"/>
    <property type="match status" value="1"/>
</dbReference>
<accession>A0A7N0UZV8</accession>
<reference evidence="2" key="1">
    <citation type="submission" date="2021-01" db="UniProtKB">
        <authorList>
            <consortium name="EnsemblPlants"/>
        </authorList>
    </citation>
    <scope>IDENTIFICATION</scope>
</reference>
<proteinExistence type="predicted"/>
<feature type="domain" description="PIN" evidence="1">
    <location>
        <begin position="735"/>
        <end position="882"/>
    </location>
</feature>
<evidence type="ECO:0000259" key="1">
    <source>
        <dbReference type="Pfam" id="PF13638"/>
    </source>
</evidence>
<dbReference type="EnsemblPlants" id="Kaladp0093s0157.1.v1.1">
    <property type="protein sequence ID" value="Kaladp0093s0157.1.v1.1"/>
    <property type="gene ID" value="Kaladp0093s0157.v1.1"/>
</dbReference>
<organism evidence="2 3">
    <name type="scientific">Kalanchoe fedtschenkoi</name>
    <name type="common">Lavender scallops</name>
    <name type="synonym">South American air plant</name>
    <dbReference type="NCBI Taxonomy" id="63787"/>
    <lineage>
        <taxon>Eukaryota</taxon>
        <taxon>Viridiplantae</taxon>
        <taxon>Streptophyta</taxon>
        <taxon>Embryophyta</taxon>
        <taxon>Tracheophyta</taxon>
        <taxon>Spermatophyta</taxon>
        <taxon>Magnoliopsida</taxon>
        <taxon>eudicotyledons</taxon>
        <taxon>Gunneridae</taxon>
        <taxon>Pentapetalae</taxon>
        <taxon>Saxifragales</taxon>
        <taxon>Crassulaceae</taxon>
        <taxon>Kalanchoe</taxon>
    </lineage>
</organism>
<dbReference type="GO" id="GO:0031965">
    <property type="term" value="C:nuclear membrane"/>
    <property type="evidence" value="ECO:0007669"/>
    <property type="project" value="TreeGrafter"/>
</dbReference>
<dbReference type="PANTHER" id="PTHR22593">
    <property type="entry name" value="TRANSMEMBRANE PROTEIN 18"/>
    <property type="match status" value="1"/>
</dbReference>
<protein>
    <recommendedName>
        <fullName evidence="1">PIN domain-containing protein</fullName>
    </recommendedName>
</protein>
<dbReference type="Gramene" id="Kaladp0093s0157.1.v1.1">
    <property type="protein sequence ID" value="Kaladp0093s0157.1.v1.1"/>
    <property type="gene ID" value="Kaladp0093s0157.v1.1"/>
</dbReference>
<sequence length="977" mass="108186">MMGDDMEQREDEPYQDESALVVENVDNSNCKAVDSEVSTEEEVCCQRSVKNDSVIRGILKNRPAQSGVVEHLGLSLLHEETVASADFSGLEKGDHCDSAVAFADVTFERGTAQRPTLEFDELLRHDELGSVVLKQTEDKGKCKGLSLFSESCSEEVSHLPLCAEASLQDNCSQDGVPDSHVLHACLDLVGYVNGVGSSTSECESVIQATEVENQSSVSVVTLNIAVEDENKERLLVNSAKDSEQHAIASESPLPDFSLGELAIAEVRNIGKEIEDVCQPSDLESEVPETLVDMNEIFPTQSVDESQHLNLDNQMPNHVPSPEAIHQVSSNLNFEDQTHQFQTEMQVPELVTLTTETMVTNRANGVRLPDFSMQILQPILNSFLFPENAKECQENVVLKSEDGIKQSDLESTYRKTPLGEESAEEYQENGILKSEDSIKQSDLESTCPKTPMGEEKISEGSVNVVSGQKLSMTNLSFSTHQVSTSHTKGKMFESCIRATEQQWHSGSCNKLTSEALLTDLDNGKDEIEMCAQEENFTHNAAPMQSNASVIMVDENKINVAMSDRPCLLKVSCSPFRKSTSKSKIADKLWGEMDMYTPDNVTPNFQLQKSIMNMLDQNELISPVSWRSSSSKVASSAFQMEQDLFASDKENQTPIIFMEKKQARSNFTQKKGKNIHLQSILIDSCGKSLTNVSYQSVGSVSPVRAERIKISPEMQGRVKWHMVVDSASLLIGESRKELQLLQGIRGTQLIVPRTVLKELESLEQPTSLCGRTAEVTAALSWLRDCMVKTEWWIHIECSSEEEKHLAPTPPASPWQQHSSLALGHWSWTPSFIFRNFVPSSKAEDVLQCALHHSSFMDSGGKVVILSDDFAIKIKAMAEGLTCEAASEFRKSLINPFSDRFLWAGSSPRGQTWSISDDVIVEEWFYSSHLKKSLKAQESVKGLKLLLPLSSTVKANNCIAEQEQALKLATVIFSHMTSST</sequence>
<name>A0A7N0UZV8_KALFE</name>
<dbReference type="Proteomes" id="UP000594263">
    <property type="component" value="Unplaced"/>
</dbReference>
<evidence type="ECO:0000313" key="3">
    <source>
        <dbReference type="Proteomes" id="UP000594263"/>
    </source>
</evidence>